<evidence type="ECO:0000313" key="3">
    <source>
        <dbReference type="Proteomes" id="UP000319897"/>
    </source>
</evidence>
<dbReference type="OrthoDB" id="7595109at2"/>
<accession>A0A501XG20</accession>
<feature type="signal peptide" evidence="1">
    <location>
        <begin position="1"/>
        <end position="19"/>
    </location>
</feature>
<dbReference type="Proteomes" id="UP000319897">
    <property type="component" value="Unassembled WGS sequence"/>
</dbReference>
<proteinExistence type="predicted"/>
<protein>
    <recommendedName>
        <fullName evidence="4">DUF1444 family protein</fullName>
    </recommendedName>
</protein>
<dbReference type="PROSITE" id="PS51257">
    <property type="entry name" value="PROKAR_LIPOPROTEIN"/>
    <property type="match status" value="1"/>
</dbReference>
<evidence type="ECO:0008006" key="4">
    <source>
        <dbReference type="Google" id="ProtNLM"/>
    </source>
</evidence>
<sequence>MTRPVLLLALAGLFAATSAACTPAVEAGPFGQEMLKRLREAYPDAGIEQADALSATATLRDGNVLTFNFDRVLEFCQTAAATDCAEQKQKFVQAAREAMVPQIVTRDNLRLVVRGADYLAEIARMGTANNPAPLQRPLSAGLGVVLMADFPTTARTVNSSDLQKLGVGDDEALRLARAQVLAALPEVPGSHELKDGALVGIEAEYVESLILRSDAWAKLDADTKGRMFIAVPGAGLLLVGLDADAGGKELTDILAKLYSESPRPISPLAYRWRNGGWKAVEPAPSN</sequence>
<evidence type="ECO:0000256" key="1">
    <source>
        <dbReference type="SAM" id="SignalP"/>
    </source>
</evidence>
<organism evidence="2 3">
    <name type="scientific">Sandaracinobacter neustonicus</name>
    <dbReference type="NCBI Taxonomy" id="1715348"/>
    <lineage>
        <taxon>Bacteria</taxon>
        <taxon>Pseudomonadati</taxon>
        <taxon>Pseudomonadota</taxon>
        <taxon>Alphaproteobacteria</taxon>
        <taxon>Sphingomonadales</taxon>
        <taxon>Sphingosinicellaceae</taxon>
        <taxon>Sandaracinobacter</taxon>
    </lineage>
</organism>
<keyword evidence="1" id="KW-0732">Signal</keyword>
<gene>
    <name evidence="2" type="ORF">FJQ54_13710</name>
</gene>
<dbReference type="AlphaFoldDB" id="A0A501XG20"/>
<keyword evidence="3" id="KW-1185">Reference proteome</keyword>
<feature type="chain" id="PRO_5021411195" description="DUF1444 family protein" evidence="1">
    <location>
        <begin position="20"/>
        <end position="286"/>
    </location>
</feature>
<comment type="caution">
    <text evidence="2">The sequence shown here is derived from an EMBL/GenBank/DDBJ whole genome shotgun (WGS) entry which is preliminary data.</text>
</comment>
<dbReference type="EMBL" id="VFSU01000030">
    <property type="protein sequence ID" value="TPE59532.1"/>
    <property type="molecule type" value="Genomic_DNA"/>
</dbReference>
<dbReference type="RefSeq" id="WP_140928979.1">
    <property type="nucleotide sequence ID" value="NZ_VFSU01000030.1"/>
</dbReference>
<evidence type="ECO:0000313" key="2">
    <source>
        <dbReference type="EMBL" id="TPE59532.1"/>
    </source>
</evidence>
<reference evidence="2 3" key="1">
    <citation type="submission" date="2019-06" db="EMBL/GenBank/DDBJ databases">
        <authorList>
            <person name="Lee I."/>
            <person name="Jang G.I."/>
            <person name="Hwang C.Y."/>
        </authorList>
    </citation>
    <scope>NUCLEOTIDE SEQUENCE [LARGE SCALE GENOMIC DNA]</scope>
    <source>
        <strain evidence="2 3">PAMC 28131</strain>
    </source>
</reference>
<name>A0A501XG20_9SPHN</name>